<name>E3N526_CAERE</name>
<keyword evidence="3" id="KW-1185">Reference proteome</keyword>
<feature type="transmembrane region" description="Helical" evidence="1">
    <location>
        <begin position="86"/>
        <end position="106"/>
    </location>
</feature>
<keyword evidence="1" id="KW-0812">Transmembrane</keyword>
<dbReference type="OrthoDB" id="10364398at2759"/>
<dbReference type="eggNOG" id="ENOG502TIFG">
    <property type="taxonomic scope" value="Eukaryota"/>
</dbReference>
<gene>
    <name evidence="2" type="ORF">CRE_19338</name>
</gene>
<dbReference type="AlphaFoldDB" id="E3N526"/>
<dbReference type="Pfam" id="PF10316">
    <property type="entry name" value="7TM_GPCR_Srbc"/>
    <property type="match status" value="1"/>
</dbReference>
<feature type="transmembrane region" description="Helical" evidence="1">
    <location>
        <begin position="60"/>
        <end position="80"/>
    </location>
</feature>
<organism evidence="3">
    <name type="scientific">Caenorhabditis remanei</name>
    <name type="common">Caenorhabditis vulgaris</name>
    <dbReference type="NCBI Taxonomy" id="31234"/>
    <lineage>
        <taxon>Eukaryota</taxon>
        <taxon>Metazoa</taxon>
        <taxon>Ecdysozoa</taxon>
        <taxon>Nematoda</taxon>
        <taxon>Chromadorea</taxon>
        <taxon>Rhabditida</taxon>
        <taxon>Rhabditina</taxon>
        <taxon>Rhabditomorpha</taxon>
        <taxon>Rhabditoidea</taxon>
        <taxon>Rhabditidae</taxon>
        <taxon>Peloderinae</taxon>
        <taxon>Caenorhabditis</taxon>
    </lineage>
</organism>
<dbReference type="EMBL" id="DS268530">
    <property type="protein sequence ID" value="EFO87038.1"/>
    <property type="molecule type" value="Genomic_DNA"/>
</dbReference>
<evidence type="ECO:0000313" key="3">
    <source>
        <dbReference type="Proteomes" id="UP000008281"/>
    </source>
</evidence>
<dbReference type="Proteomes" id="UP000008281">
    <property type="component" value="Unassembled WGS sequence"/>
</dbReference>
<keyword evidence="1" id="KW-1133">Transmembrane helix</keyword>
<dbReference type="HOGENOM" id="CLU_1705893_0_0_1"/>
<accession>E3N526</accession>
<proteinExistence type="predicted"/>
<reference evidence="2" key="1">
    <citation type="submission" date="2007-07" db="EMBL/GenBank/DDBJ databases">
        <title>PCAP assembly of the Caenorhabditis remanei genome.</title>
        <authorList>
            <consortium name="The Caenorhabditis remanei Sequencing Consortium"/>
            <person name="Wilson R.K."/>
        </authorList>
    </citation>
    <scope>NUCLEOTIDE SEQUENCE [LARGE SCALE GENOMIC DNA]</scope>
    <source>
        <strain evidence="2">PB4641</strain>
    </source>
</reference>
<evidence type="ECO:0000256" key="1">
    <source>
        <dbReference type="SAM" id="Phobius"/>
    </source>
</evidence>
<keyword evidence="1" id="KW-0472">Membrane</keyword>
<evidence type="ECO:0000313" key="2">
    <source>
        <dbReference type="EMBL" id="EFO87038.1"/>
    </source>
</evidence>
<dbReference type="InterPro" id="IPR019420">
    <property type="entry name" value="7TM_GPCR_serpentine_rcpt_Srbc"/>
</dbReference>
<protein>
    <submittedName>
        <fullName evidence="2">Uncharacterized protein</fullName>
    </submittedName>
</protein>
<sequence>MAHSFSSVYFHRDWRAICLTRPQFTESSDIKVVCAILLTISVSIGVTDVLVFFIGCHVHFIAHPGCMALGCMAGPCFVKYSLINRTILFSLTFLCALIYAVLICFCETKRERKKRIVEVCSFFHTCKPVRNSLKTQDYELKNIPKCRSQQVLCL</sequence>
<dbReference type="InParanoid" id="E3N526"/>
<feature type="transmembrane region" description="Helical" evidence="1">
    <location>
        <begin position="30"/>
        <end position="53"/>
    </location>
</feature>